<dbReference type="EMBL" id="QPKB01000007">
    <property type="protein sequence ID" value="RWR88396.1"/>
    <property type="molecule type" value="Genomic_DNA"/>
</dbReference>
<evidence type="ECO:0000313" key="4">
    <source>
        <dbReference type="Proteomes" id="UP000283530"/>
    </source>
</evidence>
<evidence type="ECO:0000313" key="3">
    <source>
        <dbReference type="EMBL" id="RWR88396.1"/>
    </source>
</evidence>
<dbReference type="AlphaFoldDB" id="A0A3S3QR86"/>
<protein>
    <submittedName>
        <fullName evidence="3">Uncharacterized protein</fullName>
    </submittedName>
</protein>
<evidence type="ECO:0000256" key="2">
    <source>
        <dbReference type="SAM" id="Phobius"/>
    </source>
</evidence>
<dbReference type="PANTHER" id="PTHR34064:SF4">
    <property type="entry name" value="PROTEIN, PUTATIVE-RELATED"/>
    <property type="match status" value="1"/>
</dbReference>
<feature type="compositionally biased region" description="Basic and acidic residues" evidence="1">
    <location>
        <begin position="54"/>
        <end position="64"/>
    </location>
</feature>
<reference evidence="3 4" key="1">
    <citation type="journal article" date="2019" name="Nat. Plants">
        <title>Stout camphor tree genome fills gaps in understanding of flowering plant genome evolution.</title>
        <authorList>
            <person name="Chaw S.M."/>
            <person name="Liu Y.C."/>
            <person name="Wu Y.W."/>
            <person name="Wang H.Y."/>
            <person name="Lin C.I."/>
            <person name="Wu C.S."/>
            <person name="Ke H.M."/>
            <person name="Chang L.Y."/>
            <person name="Hsu C.Y."/>
            <person name="Yang H.T."/>
            <person name="Sudianto E."/>
            <person name="Hsu M.H."/>
            <person name="Wu K.P."/>
            <person name="Wang L.N."/>
            <person name="Leebens-Mack J.H."/>
            <person name="Tsai I.J."/>
        </authorList>
    </citation>
    <scope>NUCLEOTIDE SEQUENCE [LARGE SCALE GENOMIC DNA]</scope>
    <source>
        <strain evidence="4">cv. Chaw 1501</strain>
        <tissue evidence="3">Young leaves</tissue>
    </source>
</reference>
<name>A0A3S3QR86_9MAGN</name>
<dbReference type="PANTHER" id="PTHR34064">
    <property type="entry name" value="OS04G0672300 PROTEIN"/>
    <property type="match status" value="1"/>
</dbReference>
<keyword evidence="2" id="KW-0812">Transmembrane</keyword>
<proteinExistence type="predicted"/>
<gene>
    <name evidence="3" type="ORF">CKAN_01740300</name>
</gene>
<organism evidence="3 4">
    <name type="scientific">Cinnamomum micranthum f. kanehirae</name>
    <dbReference type="NCBI Taxonomy" id="337451"/>
    <lineage>
        <taxon>Eukaryota</taxon>
        <taxon>Viridiplantae</taxon>
        <taxon>Streptophyta</taxon>
        <taxon>Embryophyta</taxon>
        <taxon>Tracheophyta</taxon>
        <taxon>Spermatophyta</taxon>
        <taxon>Magnoliopsida</taxon>
        <taxon>Magnoliidae</taxon>
        <taxon>Laurales</taxon>
        <taxon>Lauraceae</taxon>
        <taxon>Cinnamomum</taxon>
    </lineage>
</organism>
<evidence type="ECO:0000256" key="1">
    <source>
        <dbReference type="SAM" id="MobiDB-lite"/>
    </source>
</evidence>
<keyword evidence="2" id="KW-0472">Membrane</keyword>
<comment type="caution">
    <text evidence="3">The sequence shown here is derived from an EMBL/GenBank/DDBJ whole genome shotgun (WGS) entry which is preliminary data.</text>
</comment>
<keyword evidence="2" id="KW-1133">Transmembrane helix</keyword>
<keyword evidence="4" id="KW-1185">Reference proteome</keyword>
<sequence length="155" mass="17312">MGDLDEESLKRSEMSDSFALDIETLLHVADVDVTSNTNRALQRSLSRKGYQRGGEMKSSERETTDASSQGGVTAEKAAIDLPPEWAPSTMSNNATEENRLRRYSRCNSNVSRRSSWIDPRRVLLFFATLSSMGTLILIYFTLSISNIKEDGPQTQ</sequence>
<accession>A0A3S3QR86</accession>
<dbReference type="Proteomes" id="UP000283530">
    <property type="component" value="Unassembled WGS sequence"/>
</dbReference>
<feature type="region of interest" description="Disordered" evidence="1">
    <location>
        <begin position="37"/>
        <end position="97"/>
    </location>
</feature>
<feature type="transmembrane region" description="Helical" evidence="2">
    <location>
        <begin position="122"/>
        <end position="142"/>
    </location>
</feature>
<dbReference type="OrthoDB" id="683938at2759"/>